<organism evidence="3 4">
    <name type="scientific">Virgisporangium aliadipatigenens</name>
    <dbReference type="NCBI Taxonomy" id="741659"/>
    <lineage>
        <taxon>Bacteria</taxon>
        <taxon>Bacillati</taxon>
        <taxon>Actinomycetota</taxon>
        <taxon>Actinomycetes</taxon>
        <taxon>Micromonosporales</taxon>
        <taxon>Micromonosporaceae</taxon>
        <taxon>Virgisporangium</taxon>
    </lineage>
</organism>
<evidence type="ECO:0000256" key="2">
    <source>
        <dbReference type="SAM" id="SignalP"/>
    </source>
</evidence>
<evidence type="ECO:0008006" key="5">
    <source>
        <dbReference type="Google" id="ProtNLM"/>
    </source>
</evidence>
<evidence type="ECO:0000313" key="3">
    <source>
        <dbReference type="EMBL" id="GIJ51096.1"/>
    </source>
</evidence>
<dbReference type="InterPro" id="IPR023346">
    <property type="entry name" value="Lysozyme-like_dom_sf"/>
</dbReference>
<evidence type="ECO:0000256" key="1">
    <source>
        <dbReference type="SAM" id="MobiDB-lite"/>
    </source>
</evidence>
<feature type="compositionally biased region" description="Low complexity" evidence="1">
    <location>
        <begin position="81"/>
        <end position="113"/>
    </location>
</feature>
<protein>
    <recommendedName>
        <fullName evidence="5">Transglycosylase SLT domain-containing protein</fullName>
    </recommendedName>
</protein>
<accession>A0A8J3YWK1</accession>
<feature type="compositionally biased region" description="Basic and acidic residues" evidence="1">
    <location>
        <begin position="64"/>
        <end position="80"/>
    </location>
</feature>
<dbReference type="EMBL" id="BOPF01000044">
    <property type="protein sequence ID" value="GIJ51096.1"/>
    <property type="molecule type" value="Genomic_DNA"/>
</dbReference>
<dbReference type="SUPFAM" id="SSF53955">
    <property type="entry name" value="Lysozyme-like"/>
    <property type="match status" value="1"/>
</dbReference>
<comment type="caution">
    <text evidence="3">The sequence shown here is derived from an EMBL/GenBank/DDBJ whole genome shotgun (WGS) entry which is preliminary data.</text>
</comment>
<proteinExistence type="predicted"/>
<dbReference type="Proteomes" id="UP000619260">
    <property type="component" value="Unassembled WGS sequence"/>
</dbReference>
<dbReference type="Gene3D" id="1.10.530.10">
    <property type="match status" value="1"/>
</dbReference>
<dbReference type="AlphaFoldDB" id="A0A8J3YWK1"/>
<gene>
    <name evidence="3" type="ORF">Val02_79820</name>
</gene>
<keyword evidence="2" id="KW-0732">Signal</keyword>
<feature type="region of interest" description="Disordered" evidence="1">
    <location>
        <begin position="33"/>
        <end position="114"/>
    </location>
</feature>
<name>A0A8J3YWK1_9ACTN</name>
<feature type="chain" id="PRO_5039434756" description="Transglycosylase SLT domain-containing protein" evidence="2">
    <location>
        <begin position="28"/>
        <end position="221"/>
    </location>
</feature>
<dbReference type="RefSeq" id="WP_203904510.1">
    <property type="nucleotide sequence ID" value="NZ_BOPF01000044.1"/>
</dbReference>
<reference evidence="3" key="1">
    <citation type="submission" date="2021-01" db="EMBL/GenBank/DDBJ databases">
        <title>Whole genome shotgun sequence of Virgisporangium aliadipatigenens NBRC 105644.</title>
        <authorList>
            <person name="Komaki H."/>
            <person name="Tamura T."/>
        </authorList>
    </citation>
    <scope>NUCLEOTIDE SEQUENCE</scope>
    <source>
        <strain evidence="3">NBRC 105644</strain>
    </source>
</reference>
<feature type="signal peptide" evidence="2">
    <location>
        <begin position="1"/>
        <end position="27"/>
    </location>
</feature>
<evidence type="ECO:0000313" key="4">
    <source>
        <dbReference type="Proteomes" id="UP000619260"/>
    </source>
</evidence>
<keyword evidence="4" id="KW-1185">Reference proteome</keyword>
<sequence length="221" mass="23541">MIRLWNRVGPFRVLAVLLLVGAVAGGAAVALNDSDDRPAAASNNTDAADAEQRKQLAEMAAQHAEAERAARSDAQRKADEAAVAAAEQAKKVPSASPSKSASPKPSGSPGKPVNVPADCNGYSGNKQIGCALLSEFGFGLDQMPCLEKLWDKESGWRTTAENKSSGAYGIPQALPASKLAKYGSDWRTNAATQIRWGLDYIRGRYKTPCGAWAYFQSHNNY</sequence>